<keyword evidence="2" id="KW-1185">Reference proteome</keyword>
<dbReference type="Proteomes" id="UP000830454">
    <property type="component" value="Chromosome"/>
</dbReference>
<reference evidence="1" key="2">
    <citation type="submission" date="2022-04" db="EMBL/GenBank/DDBJ databases">
        <title>Complete Genome Sequence of Flavobacterium sediminilitoris YSM-43, Isolated from a Tidal Sediment.</title>
        <authorList>
            <person name="Lee P.A."/>
        </authorList>
    </citation>
    <scope>NUCLEOTIDE SEQUENCE</scope>
    <source>
        <strain evidence="1">YSM-43</strain>
    </source>
</reference>
<accession>A0ABY4HQ63</accession>
<evidence type="ECO:0000313" key="2">
    <source>
        <dbReference type="Proteomes" id="UP000830454"/>
    </source>
</evidence>
<evidence type="ECO:0000313" key="1">
    <source>
        <dbReference type="EMBL" id="UOX34776.1"/>
    </source>
</evidence>
<name>A0ABY4HQ63_9FLAO</name>
<gene>
    <name evidence="1" type="ORF">LXD69_04530</name>
</gene>
<dbReference type="RefSeq" id="WP_246917835.1">
    <property type="nucleotide sequence ID" value="NZ_CP090145.1"/>
</dbReference>
<organism evidence="1 2">
    <name type="scientific">Flavobacterium sediminilitoris</name>
    <dbReference type="NCBI Taxonomy" id="2024526"/>
    <lineage>
        <taxon>Bacteria</taxon>
        <taxon>Pseudomonadati</taxon>
        <taxon>Bacteroidota</taxon>
        <taxon>Flavobacteriia</taxon>
        <taxon>Flavobacteriales</taxon>
        <taxon>Flavobacteriaceae</taxon>
        <taxon>Flavobacterium</taxon>
    </lineage>
</organism>
<dbReference type="EMBL" id="CP090145">
    <property type="protein sequence ID" value="UOX34776.1"/>
    <property type="molecule type" value="Genomic_DNA"/>
</dbReference>
<proteinExistence type="predicted"/>
<protein>
    <submittedName>
        <fullName evidence="1">ParB/RepB/Spo0J family partition protein</fullName>
    </submittedName>
</protein>
<sequence>MKRIIETYGKNGVLEIVGNPQETILYLKDRPIQYSWYAEVGSTWRYHIAQGLNKQVIEVNITIENILKEGIKNEGEFLAITEYFTSFLKYGKYEFGYYEMFEGINWVEIPKEEQYSSFDYYGGCFDITPTQNSIDNKRVEEYKEQILRGFRPVIILLHVENSWMFYILDGHHKFCAYGKANIKPHTIIITKKGNDYKTIEETIQLAKAMKCTKDEYINQMTSEKKNFKSYKGKKLDLEKTFKLLE</sequence>
<reference evidence="1" key="1">
    <citation type="submission" date="2021-12" db="EMBL/GenBank/DDBJ databases">
        <authorList>
            <person name="Cha I.-T."/>
            <person name="Lee K.-E."/>
            <person name="Park S.-J."/>
        </authorList>
    </citation>
    <scope>NUCLEOTIDE SEQUENCE</scope>
    <source>
        <strain evidence="1">YSM-43</strain>
    </source>
</reference>